<dbReference type="Proteomes" id="UP000295055">
    <property type="component" value="Unassembled WGS sequence"/>
</dbReference>
<proteinExistence type="predicted"/>
<dbReference type="EMBL" id="SMAS01000008">
    <property type="protein sequence ID" value="TCT30870.1"/>
    <property type="molecule type" value="Genomic_DNA"/>
</dbReference>
<organism evidence="2 3">
    <name type="scientific">Providencia alcalifaciens</name>
    <dbReference type="NCBI Taxonomy" id="126385"/>
    <lineage>
        <taxon>Bacteria</taxon>
        <taxon>Pseudomonadati</taxon>
        <taxon>Pseudomonadota</taxon>
        <taxon>Gammaproteobacteria</taxon>
        <taxon>Enterobacterales</taxon>
        <taxon>Morganellaceae</taxon>
        <taxon>Providencia</taxon>
    </lineage>
</organism>
<dbReference type="AlphaFoldDB" id="A0A4R3NFH3"/>
<reference evidence="2 3" key="1">
    <citation type="submission" date="2019-03" db="EMBL/GenBank/DDBJ databases">
        <title>Genomic analyses of the natural microbiome of Caenorhabditis elegans.</title>
        <authorList>
            <person name="Samuel B."/>
        </authorList>
    </citation>
    <scope>NUCLEOTIDE SEQUENCE [LARGE SCALE GENOMIC DNA]</scope>
    <source>
        <strain evidence="2 3">JUb102</strain>
    </source>
</reference>
<feature type="signal peptide" evidence="1">
    <location>
        <begin position="1"/>
        <end position="21"/>
    </location>
</feature>
<evidence type="ECO:0000256" key="1">
    <source>
        <dbReference type="SAM" id="SignalP"/>
    </source>
</evidence>
<dbReference type="RefSeq" id="WP_132496820.1">
    <property type="nucleotide sequence ID" value="NZ_SMAS01000008.1"/>
</dbReference>
<gene>
    <name evidence="2" type="ORF">EC835_10819</name>
</gene>
<feature type="chain" id="PRO_5020812590" description="Fimbrial protein" evidence="1">
    <location>
        <begin position="22"/>
        <end position="336"/>
    </location>
</feature>
<dbReference type="SUPFAM" id="SSF49401">
    <property type="entry name" value="Bacterial adhesins"/>
    <property type="match status" value="1"/>
</dbReference>
<evidence type="ECO:0000313" key="3">
    <source>
        <dbReference type="Proteomes" id="UP000295055"/>
    </source>
</evidence>
<accession>A0A4R3NFH3</accession>
<name>A0A4R3NFH3_9GAMM</name>
<keyword evidence="1" id="KW-0732">Signal</keyword>
<sequence>MAKKGFYLGILMLFFALDASAARCRNISIKYSFPAQIDVTNKKVGDQLYTFGAPGVPLTLAGQCLRASSGAGNTTGNFIYIVDKYGASPNDCPNGGTVDKTSSDGILRFRSTGSCSNSAWILVLDYKTSGTGYTNLANAGGGTDSGTVYLQKKPPVGKTVVNPTYMLTRKFYSRIGNNSRTLMSESVAFSAPTSMTLVNNASCAVSVNDVDFGNQTASSVNAKSVAGKTINVAFTCNAVLPAYTLSFSGKDGVNNAANGIINVKSNPSVGYQFTWGNSAFKPVNSAVVINGAAIAPNTKPTTANFTIPITVKPVPLTTQTAVGAANTALTINVKLN</sequence>
<comment type="caution">
    <text evidence="2">The sequence shown here is derived from an EMBL/GenBank/DDBJ whole genome shotgun (WGS) entry which is preliminary data.</text>
</comment>
<protein>
    <recommendedName>
        <fullName evidence="4">Fimbrial protein</fullName>
    </recommendedName>
</protein>
<dbReference type="OrthoDB" id="6465990at2"/>
<evidence type="ECO:0008006" key="4">
    <source>
        <dbReference type="Google" id="ProtNLM"/>
    </source>
</evidence>
<dbReference type="InterPro" id="IPR008966">
    <property type="entry name" value="Adhesion_dom_sf"/>
</dbReference>
<evidence type="ECO:0000313" key="2">
    <source>
        <dbReference type="EMBL" id="TCT30870.1"/>
    </source>
</evidence>